<organism evidence="1 2">
    <name type="scientific">Methyloceanibacter superfactus</name>
    <dbReference type="NCBI Taxonomy" id="1774969"/>
    <lineage>
        <taxon>Bacteria</taxon>
        <taxon>Pseudomonadati</taxon>
        <taxon>Pseudomonadota</taxon>
        <taxon>Alphaproteobacteria</taxon>
        <taxon>Hyphomicrobiales</taxon>
        <taxon>Hyphomicrobiaceae</taxon>
        <taxon>Methyloceanibacter</taxon>
    </lineage>
</organism>
<dbReference type="EMBL" id="LPWF01000026">
    <property type="protein sequence ID" value="ODR97375.1"/>
    <property type="molecule type" value="Genomic_DNA"/>
</dbReference>
<accession>A0A1E3VV30</accession>
<name>A0A1E3VV30_9HYPH</name>
<evidence type="ECO:0008006" key="3">
    <source>
        <dbReference type="Google" id="ProtNLM"/>
    </source>
</evidence>
<gene>
    <name evidence="1" type="ORF">AUC69_12225</name>
</gene>
<evidence type="ECO:0000313" key="2">
    <source>
        <dbReference type="Proteomes" id="UP000094472"/>
    </source>
</evidence>
<evidence type="ECO:0000313" key="1">
    <source>
        <dbReference type="EMBL" id="ODR97375.1"/>
    </source>
</evidence>
<dbReference type="Proteomes" id="UP000094472">
    <property type="component" value="Unassembled WGS sequence"/>
</dbReference>
<dbReference type="Pfam" id="PF13365">
    <property type="entry name" value="Trypsin_2"/>
    <property type="match status" value="1"/>
</dbReference>
<dbReference type="Gene3D" id="2.40.10.10">
    <property type="entry name" value="Trypsin-like serine proteases"/>
    <property type="match status" value="1"/>
</dbReference>
<dbReference type="InterPro" id="IPR009003">
    <property type="entry name" value="Peptidase_S1_PA"/>
</dbReference>
<reference evidence="1 2" key="1">
    <citation type="journal article" date="2016" name="Environ. Microbiol.">
        <title>New Methyloceanibacter diversity from North Sea sediments includes methanotroph containing solely the soluble methane monooxygenase.</title>
        <authorList>
            <person name="Vekeman B."/>
            <person name="Kerckhof F.M."/>
            <person name="Cremers G."/>
            <person name="de Vos P."/>
            <person name="Vandamme P."/>
            <person name="Boon N."/>
            <person name="Op den Camp H.J."/>
            <person name="Heylen K."/>
        </authorList>
    </citation>
    <scope>NUCLEOTIDE SEQUENCE [LARGE SCALE GENOMIC DNA]</scope>
    <source>
        <strain evidence="1 2">R-67175</strain>
    </source>
</reference>
<sequence length="375" mass="40163">MTEAIKGKEKEFFLVAPNGDKIEIQGVLSHPGYLAFKAYKATQGTTRWGEFTPLDLINEYDVGIIEIDSEIALPATLSFASQEELEDLAPGTPVASVGFPVEGLAGGATATKAPGTLHFGHISALTDVFMVRADPEHRLLIQHSVPVTGGASGSPLIDPSGKVVGIVNGGNTTVFKDKTESATAKVRLPSAALINFAQRADLLQALAEDKAEQELAEDELYWTASAHAFDDYFDVAVDDFEALAKKRYAVSKASNEVIGAGKLDAGKVQSFKLVSKSYPFKAVPGKVYGFIADAENGVPIGINVKNQATSQFLRDAKDKRQTSELELAPTAWVTVTEPTTLDVIVWSLVAQPAKYELHAYEWTAPSDEPATEPAP</sequence>
<protein>
    <recommendedName>
        <fullName evidence="3">Serine protease</fullName>
    </recommendedName>
</protein>
<dbReference type="SUPFAM" id="SSF50494">
    <property type="entry name" value="Trypsin-like serine proteases"/>
    <property type="match status" value="1"/>
</dbReference>
<keyword evidence="2" id="KW-1185">Reference proteome</keyword>
<dbReference type="InterPro" id="IPR043504">
    <property type="entry name" value="Peptidase_S1_PA_chymotrypsin"/>
</dbReference>
<comment type="caution">
    <text evidence="1">The sequence shown here is derived from an EMBL/GenBank/DDBJ whole genome shotgun (WGS) entry which is preliminary data.</text>
</comment>
<dbReference type="STRING" id="1774969.AUC69_12225"/>
<dbReference type="AlphaFoldDB" id="A0A1E3VV30"/>
<proteinExistence type="predicted"/>